<organism evidence="1 2">
    <name type="scientific">Pedobacter planticolens</name>
    <dbReference type="NCBI Taxonomy" id="2679964"/>
    <lineage>
        <taxon>Bacteria</taxon>
        <taxon>Pseudomonadati</taxon>
        <taxon>Bacteroidota</taxon>
        <taxon>Sphingobacteriia</taxon>
        <taxon>Sphingobacteriales</taxon>
        <taxon>Sphingobacteriaceae</taxon>
        <taxon>Pedobacter</taxon>
    </lineage>
</organism>
<comment type="caution">
    <text evidence="1">The sequence shown here is derived from an EMBL/GenBank/DDBJ whole genome shotgun (WGS) entry which is preliminary data.</text>
</comment>
<sequence length="552" mass="61569">MKKLFNLSLKKINFLLIFGLSSLFLFINSCKKDIQYLTDELNKQEINKLSDWYHKNLVVADTNQFSRLKPMWKDVYVNEQTDYKVYEVALQNPEKLLVSTTNVSTENFEQQNNKHEIRLLLFEDKKNAALEFFCYIVLENQGNTEMENFHYKRPGEFSGKVLFYDPRGIMANGWTYNKGKLSHSITVTAKPEPTQVVKSGSKKLSNVYGSGTQCSSGFADRYMIVCGSYEGSTVTNCRLQFIGITYVTYCTEIRNEGDDGSGGGTEGPGGGGDYIPPVVIDCADVPNGDAYWNSSCNTCMGGTTGITECPLELKTDSLKKKFPCADKLIAQPILTSPIMSKFVEPFLTPQRPTVTYLTDNTLPWGNATTGGTFMLGNNAPVNSGAGLSSTVTFNEKMLQNSSQLLIAATVVHETLHAYINYKIAIAQYNYNAYNESNWMVGLNNFYLMGNLPANYSNHTMMLEDYFDKSMDVLQAWNAKQGFIYSTKDMASAMLYGLNTYDTGTSQTQINNINAVFQNVKTKYSITASDLTTFNLANLIATTNKLPTTGCNQ</sequence>
<accession>A0A923E1N0</accession>
<gene>
    <name evidence="1" type="ORF">GM921_13945</name>
</gene>
<evidence type="ECO:0000313" key="2">
    <source>
        <dbReference type="Proteomes" id="UP000601055"/>
    </source>
</evidence>
<evidence type="ECO:0008006" key="3">
    <source>
        <dbReference type="Google" id="ProtNLM"/>
    </source>
</evidence>
<protein>
    <recommendedName>
        <fullName evidence="3">SprT-like family protein</fullName>
    </recommendedName>
</protein>
<dbReference type="EMBL" id="WNXD01000002">
    <property type="protein sequence ID" value="MBB2146600.1"/>
    <property type="molecule type" value="Genomic_DNA"/>
</dbReference>
<dbReference type="RefSeq" id="WP_182923248.1">
    <property type="nucleotide sequence ID" value="NZ_WNXD01000002.1"/>
</dbReference>
<proteinExistence type="predicted"/>
<dbReference type="Proteomes" id="UP000601055">
    <property type="component" value="Unassembled WGS sequence"/>
</dbReference>
<keyword evidence="2" id="KW-1185">Reference proteome</keyword>
<dbReference type="AlphaFoldDB" id="A0A923E1N0"/>
<reference evidence="1" key="1">
    <citation type="submission" date="2019-11" db="EMBL/GenBank/DDBJ databases">
        <title>Description of Pedobacter sp. LMG 31464T.</title>
        <authorList>
            <person name="Carlier A."/>
            <person name="Qi S."/>
            <person name="Vandamme P."/>
        </authorList>
    </citation>
    <scope>NUCLEOTIDE SEQUENCE</scope>
    <source>
        <strain evidence="1">LMG 31464</strain>
    </source>
</reference>
<evidence type="ECO:0000313" key="1">
    <source>
        <dbReference type="EMBL" id="MBB2146600.1"/>
    </source>
</evidence>
<name>A0A923E1N0_9SPHI</name>